<proteinExistence type="inferred from homology"/>
<sequence length="391" mass="43757">MGNLAVEDVLGPPPAGMDLSENRAPRDNAVVISLCVIALITVIIRYAVRLTGPTPRPELDDWLIAAAIIPLIALLAAAVVVGKWGMGKHIWATSLDKIVEGKKVLFAWLFVYIFELFIIKASILMFYRRIFGMNWMIWTCLVLSVAWLLGSMIALLVCPEPIPYFWKEMIDPTGGRYRYKFLNYYIGNAAGNVASDVLILLVPFPIVWKLKMRITQKIMVSSVLLLGVFVCAASIVRLHYITYLNSPDLTWVMSDVYVWSDIEPSLGIICASLPAMQPLVRSVMKMEHLFCFRRQAQNDKLPSVCHNSIISGRGYQKQGSNSSSTGSELMPVDNVDGKGDSGFQQYDDDVRLTTVVTHIESEQSRKQKSKLEELLGPGFIRVQHDVEISID</sequence>
<keyword evidence="3 6" id="KW-1133">Transmembrane helix</keyword>
<dbReference type="PANTHER" id="PTHR33048:SF163">
    <property type="entry name" value="INTEGRAL MEMBRANE PROTEIN (AFU_ORTHOLOGUE AFUA_8G05510)"/>
    <property type="match status" value="1"/>
</dbReference>
<dbReference type="OrthoDB" id="5429740at2759"/>
<organism evidence="8 9">
    <name type="scientific">Penicillium citrinum</name>
    <dbReference type="NCBI Taxonomy" id="5077"/>
    <lineage>
        <taxon>Eukaryota</taxon>
        <taxon>Fungi</taxon>
        <taxon>Dikarya</taxon>
        <taxon>Ascomycota</taxon>
        <taxon>Pezizomycotina</taxon>
        <taxon>Eurotiomycetes</taxon>
        <taxon>Eurotiomycetidae</taxon>
        <taxon>Eurotiales</taxon>
        <taxon>Aspergillaceae</taxon>
        <taxon>Penicillium</taxon>
    </lineage>
</organism>
<accession>A0A9W9TGL7</accession>
<feature type="transmembrane region" description="Helical" evidence="6">
    <location>
        <begin position="105"/>
        <end position="123"/>
    </location>
</feature>
<dbReference type="InterPro" id="IPR049326">
    <property type="entry name" value="Rhodopsin_dom_fungi"/>
</dbReference>
<feature type="transmembrane region" description="Helical" evidence="6">
    <location>
        <begin position="218"/>
        <end position="236"/>
    </location>
</feature>
<reference evidence="8" key="1">
    <citation type="submission" date="2022-11" db="EMBL/GenBank/DDBJ databases">
        <authorList>
            <person name="Petersen C."/>
        </authorList>
    </citation>
    <scope>NUCLEOTIDE SEQUENCE</scope>
    <source>
        <strain evidence="8">IBT 23319</strain>
    </source>
</reference>
<comment type="similarity">
    <text evidence="5">Belongs to the SAT4 family.</text>
</comment>
<feature type="domain" description="Rhodopsin" evidence="7">
    <location>
        <begin position="45"/>
        <end position="281"/>
    </location>
</feature>
<feature type="transmembrane region" description="Helical" evidence="6">
    <location>
        <begin position="184"/>
        <end position="206"/>
    </location>
</feature>
<dbReference type="InterPro" id="IPR052337">
    <property type="entry name" value="SAT4-like"/>
</dbReference>
<evidence type="ECO:0000256" key="5">
    <source>
        <dbReference type="ARBA" id="ARBA00038359"/>
    </source>
</evidence>
<dbReference type="Proteomes" id="UP001147733">
    <property type="component" value="Unassembled WGS sequence"/>
</dbReference>
<evidence type="ECO:0000256" key="3">
    <source>
        <dbReference type="ARBA" id="ARBA00022989"/>
    </source>
</evidence>
<evidence type="ECO:0000256" key="6">
    <source>
        <dbReference type="SAM" id="Phobius"/>
    </source>
</evidence>
<gene>
    <name evidence="8" type="ORF">N7469_009617</name>
</gene>
<comment type="subcellular location">
    <subcellularLocation>
        <location evidence="1">Membrane</location>
        <topology evidence="1">Multi-pass membrane protein</topology>
    </subcellularLocation>
</comment>
<reference evidence="8" key="2">
    <citation type="journal article" date="2023" name="IMA Fungus">
        <title>Comparative genomic study of the Penicillium genus elucidates a diverse pangenome and 15 lateral gene transfer events.</title>
        <authorList>
            <person name="Petersen C."/>
            <person name="Sorensen T."/>
            <person name="Nielsen M.R."/>
            <person name="Sondergaard T.E."/>
            <person name="Sorensen J.L."/>
            <person name="Fitzpatrick D.A."/>
            <person name="Frisvad J.C."/>
            <person name="Nielsen K.L."/>
        </authorList>
    </citation>
    <scope>NUCLEOTIDE SEQUENCE</scope>
    <source>
        <strain evidence="8">IBT 23319</strain>
    </source>
</reference>
<comment type="caution">
    <text evidence="8">The sequence shown here is derived from an EMBL/GenBank/DDBJ whole genome shotgun (WGS) entry which is preliminary data.</text>
</comment>
<dbReference type="GO" id="GO:0016020">
    <property type="term" value="C:membrane"/>
    <property type="evidence" value="ECO:0007669"/>
    <property type="project" value="UniProtKB-SubCell"/>
</dbReference>
<keyword evidence="2 6" id="KW-0812">Transmembrane</keyword>
<name>A0A9W9TGL7_PENCI</name>
<keyword evidence="4 6" id="KW-0472">Membrane</keyword>
<evidence type="ECO:0000256" key="2">
    <source>
        <dbReference type="ARBA" id="ARBA00022692"/>
    </source>
</evidence>
<dbReference type="Pfam" id="PF20684">
    <property type="entry name" value="Fung_rhodopsin"/>
    <property type="match status" value="1"/>
</dbReference>
<evidence type="ECO:0000313" key="9">
    <source>
        <dbReference type="Proteomes" id="UP001147733"/>
    </source>
</evidence>
<dbReference type="EMBL" id="JAPQKT010000009">
    <property type="protein sequence ID" value="KAJ5220730.1"/>
    <property type="molecule type" value="Genomic_DNA"/>
</dbReference>
<protein>
    <recommendedName>
        <fullName evidence="7">Rhodopsin domain-containing protein</fullName>
    </recommendedName>
</protein>
<evidence type="ECO:0000256" key="4">
    <source>
        <dbReference type="ARBA" id="ARBA00023136"/>
    </source>
</evidence>
<evidence type="ECO:0000259" key="7">
    <source>
        <dbReference type="Pfam" id="PF20684"/>
    </source>
</evidence>
<feature type="transmembrane region" description="Helical" evidence="6">
    <location>
        <begin position="29"/>
        <end position="50"/>
    </location>
</feature>
<evidence type="ECO:0000256" key="1">
    <source>
        <dbReference type="ARBA" id="ARBA00004141"/>
    </source>
</evidence>
<feature type="transmembrane region" description="Helical" evidence="6">
    <location>
        <begin position="135"/>
        <end position="157"/>
    </location>
</feature>
<dbReference type="GeneID" id="81387689"/>
<dbReference type="RefSeq" id="XP_056495653.1">
    <property type="nucleotide sequence ID" value="XM_056648522.1"/>
</dbReference>
<dbReference type="AlphaFoldDB" id="A0A9W9TGL7"/>
<dbReference type="PANTHER" id="PTHR33048">
    <property type="entry name" value="PTH11-LIKE INTEGRAL MEMBRANE PROTEIN (AFU_ORTHOLOGUE AFUA_5G11245)"/>
    <property type="match status" value="1"/>
</dbReference>
<evidence type="ECO:0000313" key="8">
    <source>
        <dbReference type="EMBL" id="KAJ5220730.1"/>
    </source>
</evidence>
<feature type="transmembrane region" description="Helical" evidence="6">
    <location>
        <begin position="62"/>
        <end position="85"/>
    </location>
</feature>
<keyword evidence="9" id="KW-1185">Reference proteome</keyword>